<evidence type="ECO:0000256" key="3">
    <source>
        <dbReference type="ARBA" id="ARBA00022989"/>
    </source>
</evidence>
<name>G7H3X0_9ACTN</name>
<evidence type="ECO:0000256" key="4">
    <source>
        <dbReference type="ARBA" id="ARBA00023136"/>
    </source>
</evidence>
<protein>
    <recommendedName>
        <fullName evidence="8">DoxX family protein</fullName>
    </recommendedName>
</protein>
<comment type="subcellular location">
    <subcellularLocation>
        <location evidence="1">Membrane</location>
        <topology evidence="1">Multi-pass membrane protein</topology>
    </subcellularLocation>
</comment>
<evidence type="ECO:0000313" key="7">
    <source>
        <dbReference type="Proteomes" id="UP000035088"/>
    </source>
</evidence>
<dbReference type="GO" id="GO:0016020">
    <property type="term" value="C:membrane"/>
    <property type="evidence" value="ECO:0007669"/>
    <property type="project" value="UniProtKB-SubCell"/>
</dbReference>
<dbReference type="EMBL" id="BAEE01000059">
    <property type="protein sequence ID" value="GAB10545.1"/>
    <property type="molecule type" value="Genomic_DNA"/>
</dbReference>
<feature type="transmembrane region" description="Helical" evidence="5">
    <location>
        <begin position="12"/>
        <end position="34"/>
    </location>
</feature>
<evidence type="ECO:0000313" key="6">
    <source>
        <dbReference type="EMBL" id="GAB10545.1"/>
    </source>
</evidence>
<evidence type="ECO:0000256" key="5">
    <source>
        <dbReference type="SAM" id="Phobius"/>
    </source>
</evidence>
<keyword evidence="3 5" id="KW-1133">Transmembrane helix</keyword>
<comment type="caution">
    <text evidence="6">The sequence shown here is derived from an EMBL/GenBank/DDBJ whole genome shotgun (WGS) entry which is preliminary data.</text>
</comment>
<dbReference type="RefSeq" id="WP_007322620.1">
    <property type="nucleotide sequence ID" value="NZ_BAEE01000059.1"/>
</dbReference>
<feature type="transmembrane region" description="Helical" evidence="5">
    <location>
        <begin position="54"/>
        <end position="70"/>
    </location>
</feature>
<dbReference type="AlphaFoldDB" id="G7H3X0"/>
<feature type="transmembrane region" description="Helical" evidence="5">
    <location>
        <begin position="75"/>
        <end position="93"/>
    </location>
</feature>
<sequence length="133" mass="14460">MADETVRDKRFWTSWAMTALVVLFLLVDAVGKLFAPKTIVDATVALGFDGVADTRAIGLVLLICTVLHIVPRTTLLGALLLTAYLGGAVAIQLRVDAPVLSTLLFGVYLGVIMWGGLWLRDERVRALIPLTQR</sequence>
<keyword evidence="2 5" id="KW-0812">Transmembrane</keyword>
<proteinExistence type="predicted"/>
<gene>
    <name evidence="6" type="ORF">GOARA_059_00110</name>
</gene>
<reference evidence="6 7" key="1">
    <citation type="submission" date="2011-11" db="EMBL/GenBank/DDBJ databases">
        <title>Whole genome shotgun sequence of Gordonia araii NBRC 100433.</title>
        <authorList>
            <person name="Yoshida Y."/>
            <person name="Hosoyama A."/>
            <person name="Tsuchikane K."/>
            <person name="Katsumata H."/>
            <person name="Yamazaki S."/>
            <person name="Fujita N."/>
        </authorList>
    </citation>
    <scope>NUCLEOTIDE SEQUENCE [LARGE SCALE GENOMIC DNA]</scope>
    <source>
        <strain evidence="6 7">NBRC 100433</strain>
    </source>
</reference>
<organism evidence="6 7">
    <name type="scientific">Gordonia araii NBRC 100433</name>
    <dbReference type="NCBI Taxonomy" id="1073574"/>
    <lineage>
        <taxon>Bacteria</taxon>
        <taxon>Bacillati</taxon>
        <taxon>Actinomycetota</taxon>
        <taxon>Actinomycetes</taxon>
        <taxon>Mycobacteriales</taxon>
        <taxon>Gordoniaceae</taxon>
        <taxon>Gordonia</taxon>
    </lineage>
</organism>
<dbReference type="Proteomes" id="UP000035088">
    <property type="component" value="Unassembled WGS sequence"/>
</dbReference>
<keyword evidence="4 5" id="KW-0472">Membrane</keyword>
<dbReference type="STRING" id="1073574.GOARA_059_00110"/>
<accession>G7H3X0</accession>
<evidence type="ECO:0000256" key="2">
    <source>
        <dbReference type="ARBA" id="ARBA00022692"/>
    </source>
</evidence>
<keyword evidence="7" id="KW-1185">Reference proteome</keyword>
<evidence type="ECO:0008006" key="8">
    <source>
        <dbReference type="Google" id="ProtNLM"/>
    </source>
</evidence>
<dbReference type="Pfam" id="PF13564">
    <property type="entry name" value="DoxX_2"/>
    <property type="match status" value="1"/>
</dbReference>
<dbReference type="InterPro" id="IPR032808">
    <property type="entry name" value="DoxX"/>
</dbReference>
<feature type="transmembrane region" description="Helical" evidence="5">
    <location>
        <begin position="99"/>
        <end position="119"/>
    </location>
</feature>
<evidence type="ECO:0000256" key="1">
    <source>
        <dbReference type="ARBA" id="ARBA00004141"/>
    </source>
</evidence>